<evidence type="ECO:0000313" key="2">
    <source>
        <dbReference type="Proteomes" id="UP001054945"/>
    </source>
</evidence>
<protein>
    <submittedName>
        <fullName evidence="1">Uncharacterized protein</fullName>
    </submittedName>
</protein>
<comment type="caution">
    <text evidence="1">The sequence shown here is derived from an EMBL/GenBank/DDBJ whole genome shotgun (WGS) entry which is preliminary data.</text>
</comment>
<evidence type="ECO:0000313" key="1">
    <source>
        <dbReference type="EMBL" id="GIX72005.1"/>
    </source>
</evidence>
<accession>A0AAV4MJM1</accession>
<reference evidence="1 2" key="1">
    <citation type="submission" date="2021-06" db="EMBL/GenBank/DDBJ databases">
        <title>Caerostris extrusa draft genome.</title>
        <authorList>
            <person name="Kono N."/>
            <person name="Arakawa K."/>
        </authorList>
    </citation>
    <scope>NUCLEOTIDE SEQUENCE [LARGE SCALE GENOMIC DNA]</scope>
</reference>
<proteinExistence type="predicted"/>
<dbReference type="Proteomes" id="UP001054945">
    <property type="component" value="Unassembled WGS sequence"/>
</dbReference>
<sequence>MRSEGAGSPIDPGVLGPFCQHNVQKSKELAAISVSMNLVHAAIDSHVSNGLDLPTPIAQLLEIKSVQPQDSSSILRHVLTDVEQWWSRIRSSSPTRAVLLSASVLLSN</sequence>
<organism evidence="1 2">
    <name type="scientific">Caerostris extrusa</name>
    <name type="common">Bark spider</name>
    <name type="synonym">Caerostris bankana</name>
    <dbReference type="NCBI Taxonomy" id="172846"/>
    <lineage>
        <taxon>Eukaryota</taxon>
        <taxon>Metazoa</taxon>
        <taxon>Ecdysozoa</taxon>
        <taxon>Arthropoda</taxon>
        <taxon>Chelicerata</taxon>
        <taxon>Arachnida</taxon>
        <taxon>Araneae</taxon>
        <taxon>Araneomorphae</taxon>
        <taxon>Entelegynae</taxon>
        <taxon>Araneoidea</taxon>
        <taxon>Araneidae</taxon>
        <taxon>Caerostris</taxon>
    </lineage>
</organism>
<name>A0AAV4MJM1_CAEEX</name>
<dbReference type="EMBL" id="BPLR01019813">
    <property type="protein sequence ID" value="GIX72005.1"/>
    <property type="molecule type" value="Genomic_DNA"/>
</dbReference>
<dbReference type="AlphaFoldDB" id="A0AAV4MJM1"/>
<keyword evidence="2" id="KW-1185">Reference proteome</keyword>
<gene>
    <name evidence="1" type="ORF">CEXT_21921</name>
</gene>